<dbReference type="Proteomes" id="UP000664032">
    <property type="component" value="Unassembled WGS sequence"/>
</dbReference>
<evidence type="ECO:0000313" key="2">
    <source>
        <dbReference type="Proteomes" id="UP000664032"/>
    </source>
</evidence>
<reference evidence="1" key="1">
    <citation type="submission" date="2021-10" db="EMBL/GenBank/DDBJ databases">
        <title>Psilocybe cubensis genome.</title>
        <authorList>
            <person name="Mckernan K.J."/>
            <person name="Crawford S."/>
            <person name="Trippe A."/>
            <person name="Kane L.T."/>
            <person name="Mclaughlin S."/>
        </authorList>
    </citation>
    <scope>NUCLEOTIDE SEQUENCE</scope>
    <source>
        <strain evidence="1">MGC-MH-2018</strain>
    </source>
</reference>
<protein>
    <submittedName>
        <fullName evidence="1">Laccase-2</fullName>
    </submittedName>
</protein>
<comment type="caution">
    <text evidence="1">The sequence shown here is derived from an EMBL/GenBank/DDBJ whole genome shotgun (WGS) entry which is preliminary data.</text>
</comment>
<evidence type="ECO:0000313" key="1">
    <source>
        <dbReference type="EMBL" id="KAH9477711.1"/>
    </source>
</evidence>
<keyword evidence="2" id="KW-1185">Reference proteome</keyword>
<sequence length="275" mass="30434">MASTDRHDYLLNASNFSAVLAGAKSDTLTFPGPLIRAHKGDIFRMNVIDQLVDTSMLLSTSIHWHGFFQNKTSWADGPVGVTQCPIAPQHSFLYEFATGEQAGTFCYDIDDESTIITLADWYHIVAPQAEKQIVPTFDATLINGKGRYPGGPATPLEVINVLPNKRYRFRLISISCDPNFTFSIDGHPLTIIEVDSENVQPLVVDEIQIFVGQRYSFILTTNNPVANYWIRATPNVGTIGFDGGINSAILRYQGAPDADPFVPRYVLRSSFTLVT</sequence>
<name>A0ACB8GPZ6_PSICU</name>
<proteinExistence type="predicted"/>
<gene>
    <name evidence="1" type="ORF">JR316_0009937</name>
</gene>
<accession>A0ACB8GPZ6</accession>
<dbReference type="EMBL" id="JAFIQS020000009">
    <property type="protein sequence ID" value="KAH9477711.1"/>
    <property type="molecule type" value="Genomic_DNA"/>
</dbReference>
<organism evidence="1 2">
    <name type="scientific">Psilocybe cubensis</name>
    <name type="common">Psychedelic mushroom</name>
    <name type="synonym">Stropharia cubensis</name>
    <dbReference type="NCBI Taxonomy" id="181762"/>
    <lineage>
        <taxon>Eukaryota</taxon>
        <taxon>Fungi</taxon>
        <taxon>Dikarya</taxon>
        <taxon>Basidiomycota</taxon>
        <taxon>Agaricomycotina</taxon>
        <taxon>Agaricomycetes</taxon>
        <taxon>Agaricomycetidae</taxon>
        <taxon>Agaricales</taxon>
        <taxon>Agaricineae</taxon>
        <taxon>Strophariaceae</taxon>
        <taxon>Psilocybe</taxon>
    </lineage>
</organism>